<comment type="caution">
    <text evidence="7">The sequence shown here is derived from an EMBL/GenBank/DDBJ whole genome shotgun (WGS) entry which is preliminary data.</text>
</comment>
<dbReference type="AlphaFoldDB" id="A0A8T2KVT4"/>
<feature type="region of interest" description="Disordered" evidence="4">
    <location>
        <begin position="246"/>
        <end position="287"/>
    </location>
</feature>
<keyword evidence="2 5" id="KW-0812">Transmembrane</keyword>
<dbReference type="EMBL" id="JAICCE010000021">
    <property type="protein sequence ID" value="KAG9262777.1"/>
    <property type="molecule type" value="Genomic_DNA"/>
</dbReference>
<organism evidence="7 8">
    <name type="scientific">Astyanax mexicanus</name>
    <name type="common">Blind cave fish</name>
    <name type="synonym">Astyanax fasciatus mexicanus</name>
    <dbReference type="NCBI Taxonomy" id="7994"/>
    <lineage>
        <taxon>Eukaryota</taxon>
        <taxon>Metazoa</taxon>
        <taxon>Chordata</taxon>
        <taxon>Craniata</taxon>
        <taxon>Vertebrata</taxon>
        <taxon>Euteleostomi</taxon>
        <taxon>Actinopterygii</taxon>
        <taxon>Neopterygii</taxon>
        <taxon>Teleostei</taxon>
        <taxon>Ostariophysi</taxon>
        <taxon>Characiformes</taxon>
        <taxon>Characoidei</taxon>
        <taxon>Acestrorhamphidae</taxon>
        <taxon>Acestrorhamphinae</taxon>
        <taxon>Astyanax</taxon>
    </lineage>
</organism>
<evidence type="ECO:0000313" key="8">
    <source>
        <dbReference type="Proteomes" id="UP000752171"/>
    </source>
</evidence>
<feature type="transmembrane region" description="Helical" evidence="5">
    <location>
        <begin position="198"/>
        <end position="218"/>
    </location>
</feature>
<dbReference type="InterPro" id="IPR003599">
    <property type="entry name" value="Ig_sub"/>
</dbReference>
<dbReference type="OMA" id="ECTELAM"/>
<reference evidence="7 8" key="1">
    <citation type="submission" date="2021-07" db="EMBL/GenBank/DDBJ databases">
        <authorList>
            <person name="Imarazene B."/>
            <person name="Zahm M."/>
            <person name="Klopp C."/>
            <person name="Cabau C."/>
            <person name="Beille S."/>
            <person name="Jouanno E."/>
            <person name="Castinel A."/>
            <person name="Lluch J."/>
            <person name="Gil L."/>
            <person name="Kuchtly C."/>
            <person name="Lopez Roques C."/>
            <person name="Donnadieu C."/>
            <person name="Parrinello H."/>
            <person name="Journot L."/>
            <person name="Du K."/>
            <person name="Schartl M."/>
            <person name="Retaux S."/>
            <person name="Guiguen Y."/>
        </authorList>
    </citation>
    <scope>NUCLEOTIDE SEQUENCE [LARGE SCALE GENOMIC DNA]</scope>
    <source>
        <strain evidence="7">Pach_M1</strain>
        <tissue evidence="7">Testis</tissue>
    </source>
</reference>
<dbReference type="InterPro" id="IPR013783">
    <property type="entry name" value="Ig-like_fold"/>
</dbReference>
<evidence type="ECO:0000313" key="7">
    <source>
        <dbReference type="EMBL" id="KAG9262777.1"/>
    </source>
</evidence>
<dbReference type="InterPro" id="IPR036179">
    <property type="entry name" value="Ig-like_dom_sf"/>
</dbReference>
<proteinExistence type="predicted"/>
<dbReference type="Proteomes" id="UP000752171">
    <property type="component" value="Unassembled WGS sequence"/>
</dbReference>
<dbReference type="Gene3D" id="2.60.40.10">
    <property type="entry name" value="Immunoglobulins"/>
    <property type="match status" value="1"/>
</dbReference>
<evidence type="ECO:0000256" key="5">
    <source>
        <dbReference type="SAM" id="Phobius"/>
    </source>
</evidence>
<feature type="domain" description="Immunoglobulin" evidence="6">
    <location>
        <begin position="46"/>
        <end position="142"/>
    </location>
</feature>
<comment type="subcellular location">
    <subcellularLocation>
        <location evidence="1">Membrane</location>
    </subcellularLocation>
</comment>
<sequence>MLVFTSHSSLERELRLYSRRFECTELAMREMLMWVILGAISYETSGISVRGHEGETISITCSHSWAGSNRKYFCRDPCSDRVNDALVDSEKKSNGRYQLTDYGTGVFTVEITGITKEDSGKYWCGVKRVWPDTFNEVFLTVLDALQTSPPPTSSTQCPTSVPVTSLLNISTSNSSNSTVSDPATTDQSNNLTTTDWRTYLIVFGCVLLLISVVWILVFTGCHCRACACPPCCSRRRQFDVADYEEKAKQNSRSQRHPTETTDSEPTYENVIISTSQPQPEENIYCNQ</sequence>
<accession>A0A8T2KVT4</accession>
<evidence type="ECO:0000256" key="4">
    <source>
        <dbReference type="SAM" id="MobiDB-lite"/>
    </source>
</evidence>
<keyword evidence="5" id="KW-1133">Transmembrane helix</keyword>
<evidence type="ECO:0000256" key="1">
    <source>
        <dbReference type="ARBA" id="ARBA00004370"/>
    </source>
</evidence>
<evidence type="ECO:0000256" key="3">
    <source>
        <dbReference type="ARBA" id="ARBA00023136"/>
    </source>
</evidence>
<protein>
    <submittedName>
        <fullName evidence="7">CMRF35-like molecule 1</fullName>
    </submittedName>
</protein>
<dbReference type="GO" id="GO:0005886">
    <property type="term" value="C:plasma membrane"/>
    <property type="evidence" value="ECO:0007669"/>
    <property type="project" value="TreeGrafter"/>
</dbReference>
<dbReference type="SMART" id="SM00409">
    <property type="entry name" value="IG"/>
    <property type="match status" value="1"/>
</dbReference>
<dbReference type="PANTHER" id="PTHR11860:SF118">
    <property type="entry name" value="CMRF35-LIKE MOLECULE 3-RELATED"/>
    <property type="match status" value="1"/>
</dbReference>
<dbReference type="GO" id="GO:0004888">
    <property type="term" value="F:transmembrane signaling receptor activity"/>
    <property type="evidence" value="ECO:0007669"/>
    <property type="project" value="TreeGrafter"/>
</dbReference>
<dbReference type="InterPro" id="IPR013106">
    <property type="entry name" value="Ig_V-set"/>
</dbReference>
<feature type="compositionally biased region" description="Polar residues" evidence="4">
    <location>
        <begin position="263"/>
        <end position="287"/>
    </location>
</feature>
<evidence type="ECO:0000259" key="6">
    <source>
        <dbReference type="SMART" id="SM00409"/>
    </source>
</evidence>
<dbReference type="SUPFAM" id="SSF48726">
    <property type="entry name" value="Immunoglobulin"/>
    <property type="match status" value="1"/>
</dbReference>
<gene>
    <name evidence="7" type="primary">CD300LG</name>
    <name evidence="7" type="ORF">AMEX_G24640</name>
</gene>
<name>A0A8T2KVT4_ASTMX</name>
<keyword evidence="3 5" id="KW-0472">Membrane</keyword>
<dbReference type="Pfam" id="PF07686">
    <property type="entry name" value="V-set"/>
    <property type="match status" value="1"/>
</dbReference>
<dbReference type="InterPro" id="IPR050671">
    <property type="entry name" value="CD300_family_receptors"/>
</dbReference>
<dbReference type="PANTHER" id="PTHR11860">
    <property type="entry name" value="POLYMERIC-IMMUNOGLOBULIN RECEPTOR"/>
    <property type="match status" value="1"/>
</dbReference>
<evidence type="ECO:0000256" key="2">
    <source>
        <dbReference type="ARBA" id="ARBA00022692"/>
    </source>
</evidence>